<dbReference type="Gene3D" id="3.40.50.880">
    <property type="match status" value="1"/>
</dbReference>
<keyword evidence="3" id="KW-1185">Reference proteome</keyword>
<dbReference type="AlphaFoldDB" id="A0A1G7G866"/>
<evidence type="ECO:0000313" key="3">
    <source>
        <dbReference type="Proteomes" id="UP000198994"/>
    </source>
</evidence>
<organism evidence="2 3">
    <name type="scientific">Salipiger thiooxidans</name>
    <dbReference type="NCBI Taxonomy" id="282683"/>
    <lineage>
        <taxon>Bacteria</taxon>
        <taxon>Pseudomonadati</taxon>
        <taxon>Pseudomonadota</taxon>
        <taxon>Alphaproteobacteria</taxon>
        <taxon>Rhodobacterales</taxon>
        <taxon>Roseobacteraceae</taxon>
        <taxon>Salipiger</taxon>
    </lineage>
</organism>
<accession>A0A1G7G866</accession>
<protein>
    <submittedName>
        <fullName evidence="2">N,N-dimethylformamidase</fullName>
    </submittedName>
</protein>
<dbReference type="InterPro" id="IPR046540">
    <property type="entry name" value="DMFA2_C"/>
</dbReference>
<dbReference type="Pfam" id="PF20254">
    <property type="entry name" value="DMFA2_C"/>
    <property type="match status" value="1"/>
</dbReference>
<dbReference type="InterPro" id="IPR029062">
    <property type="entry name" value="Class_I_gatase-like"/>
</dbReference>
<feature type="domain" description="N,N-dimethylformamidase beta subunit-like C-terminal" evidence="1">
    <location>
        <begin position="264"/>
        <end position="698"/>
    </location>
</feature>
<sequence>MTDQTAPAVPPLTGYLDRLSARPGERIAVKTSSQIPGEIAARVVRIWNADANPEGMGMHIEDVAGLDLGRFAAQEQPARLGSWGWVPTAGLFDTARLVVSLRVQPWLVRESGGTILALTGPDGASLWTLTAYPDRIEAVAGEAVITAAITPKRKVWYDLTLALDLRGGAAELSVTSLDGYQEAASGGAFTFAPVDGARLSFAARPEGCGATAHFNGRLEDITLREQGPEGPVRAFWDFSIAMNSAGVVDTGPLALHGQLVNLPTRAVRGSHWDGTEMVYTHAPRQYAAIHFHEDDIYDCGWDTSLELAIPEGLASGVYGVKLTQDGHEDIIPFFVLPPKGTRNAKVCYLASTFTYIAYCNHARGNLDDAMEARITDWGTPRGPDNFPGFGTSTYNYHPDGAGHCFSSRLRPMLTMRPGFQTFAIHEGSGLRHFPADGHLVEWFRRMEIDIDVITDEDLHREGLELIAGYDALVTGSHPEYHTPETLNALRDYTRQGGNFCYLGGNGFYWKIAVSDALHGVIEVRRAEGGIRAWATEAGEGYHMLDGQYGGLWRRNGRAPQEIGAVGFSGQGFFEGSPYALTPEASDADVAWIFEGVDEDPLGDYGFSGGGAAGFELDRVDFALGTPEGTKVLARSFGHGPSFMCVPEEVLSHFATLTGEPPKDLVRAEIAYARLPGGGQIFTTGSITFCGSLPWNDFDNGCSRMLENVVRRFGGLEA</sequence>
<dbReference type="EMBL" id="FNAV01000008">
    <property type="protein sequence ID" value="SDE84287.1"/>
    <property type="molecule type" value="Genomic_DNA"/>
</dbReference>
<dbReference type="SUPFAM" id="SSF52317">
    <property type="entry name" value="Class I glutamine amidotransferase-like"/>
    <property type="match status" value="1"/>
</dbReference>
<proteinExistence type="predicted"/>
<dbReference type="Proteomes" id="UP000198994">
    <property type="component" value="Unassembled WGS sequence"/>
</dbReference>
<gene>
    <name evidence="2" type="ORF">SAMN04488105_108193</name>
</gene>
<reference evidence="3" key="1">
    <citation type="submission" date="2016-10" db="EMBL/GenBank/DDBJ databases">
        <authorList>
            <person name="Varghese N."/>
            <person name="Submissions S."/>
        </authorList>
    </citation>
    <scope>NUCLEOTIDE SEQUENCE [LARGE SCALE GENOMIC DNA]</scope>
    <source>
        <strain evidence="3">DSM 10146</strain>
    </source>
</reference>
<name>A0A1G7G866_9RHOB</name>
<evidence type="ECO:0000259" key="1">
    <source>
        <dbReference type="Pfam" id="PF20254"/>
    </source>
</evidence>
<dbReference type="STRING" id="282683.SAMN04488105_108193"/>
<dbReference type="RefSeq" id="WP_207545842.1">
    <property type="nucleotide sequence ID" value="NZ_FNAV01000008.1"/>
</dbReference>
<evidence type="ECO:0000313" key="2">
    <source>
        <dbReference type="EMBL" id="SDE84287.1"/>
    </source>
</evidence>